<dbReference type="Gene3D" id="1.10.510.10">
    <property type="entry name" value="Transferase(Phosphotransferase) domain 1"/>
    <property type="match status" value="1"/>
</dbReference>
<dbReference type="Proteomes" id="UP000266188">
    <property type="component" value="Unassembled WGS sequence"/>
</dbReference>
<evidence type="ECO:0008006" key="3">
    <source>
        <dbReference type="Google" id="ProtNLM"/>
    </source>
</evidence>
<evidence type="ECO:0000313" key="1">
    <source>
        <dbReference type="EMBL" id="RJE18662.1"/>
    </source>
</evidence>
<gene>
    <name evidence="1" type="ORF">PHISCL_08998</name>
</gene>
<dbReference type="InterPro" id="IPR011009">
    <property type="entry name" value="Kinase-like_dom_sf"/>
</dbReference>
<dbReference type="EMBL" id="MVGC01000513">
    <property type="protein sequence ID" value="RJE18662.1"/>
    <property type="molecule type" value="Genomic_DNA"/>
</dbReference>
<proteinExistence type="predicted"/>
<reference evidence="2" key="1">
    <citation type="submission" date="2017-02" db="EMBL/GenBank/DDBJ databases">
        <authorList>
            <person name="Tafer H."/>
            <person name="Lopandic K."/>
        </authorList>
    </citation>
    <scope>NUCLEOTIDE SEQUENCE [LARGE SCALE GENOMIC DNA]</scope>
    <source>
        <strain evidence="2">CBS 366.77</strain>
    </source>
</reference>
<dbReference type="AlphaFoldDB" id="A0A3A2Z6D3"/>
<name>A0A3A2Z6D3_9EURO</name>
<sequence length="230" mass="27373">MSVWNVKWIDHQFDDGDFFFEADGTEWKVDTKISEKAFLFYAKRYGTRKTKLSRRLFTTAIRVPPSYPPSKDPEERAKLALPYPGAFCLKELMALQLLEKGGCSVTPKLLTWFNSWQTPEMLVPGGYIMILVMEKLPGEPLTDFWDRPFEEREKIRAAFRRAATEFYSHRVYPDDEQLRNLLYDAEEDKCYFLDFEDSLILDEDEEPPGWWDRFFFSWKLAYHRNGEVHY</sequence>
<keyword evidence="2" id="KW-1185">Reference proteome</keyword>
<accession>A0A3A2Z6D3</accession>
<organism evidence="1 2">
    <name type="scientific">Aspergillus sclerotialis</name>
    <dbReference type="NCBI Taxonomy" id="2070753"/>
    <lineage>
        <taxon>Eukaryota</taxon>
        <taxon>Fungi</taxon>
        <taxon>Dikarya</taxon>
        <taxon>Ascomycota</taxon>
        <taxon>Pezizomycotina</taxon>
        <taxon>Eurotiomycetes</taxon>
        <taxon>Eurotiomycetidae</taxon>
        <taxon>Eurotiales</taxon>
        <taxon>Aspergillaceae</taxon>
        <taxon>Aspergillus</taxon>
        <taxon>Aspergillus subgen. Polypaecilum</taxon>
    </lineage>
</organism>
<dbReference type="OrthoDB" id="4207132at2759"/>
<dbReference type="SUPFAM" id="SSF56112">
    <property type="entry name" value="Protein kinase-like (PK-like)"/>
    <property type="match status" value="1"/>
</dbReference>
<comment type="caution">
    <text evidence="1">The sequence shown here is derived from an EMBL/GenBank/DDBJ whole genome shotgun (WGS) entry which is preliminary data.</text>
</comment>
<protein>
    <recommendedName>
        <fullName evidence="3">Phosphotransferase enzyme family</fullName>
    </recommendedName>
</protein>
<evidence type="ECO:0000313" key="2">
    <source>
        <dbReference type="Proteomes" id="UP000266188"/>
    </source>
</evidence>